<reference evidence="7 8" key="1">
    <citation type="submission" date="2013-12" db="EMBL/GenBank/DDBJ databases">
        <authorList>
            <person name="Stott M."/>
        </authorList>
    </citation>
    <scope>NUCLEOTIDE SEQUENCE [LARGE SCALE GENOMIC DNA]</scope>
    <source>
        <strain evidence="7 8">K22</strain>
    </source>
</reference>
<evidence type="ECO:0000256" key="5">
    <source>
        <dbReference type="SAM" id="MobiDB-lite"/>
    </source>
</evidence>
<dbReference type="InterPro" id="IPR013105">
    <property type="entry name" value="TPR_2"/>
</dbReference>
<dbReference type="Proteomes" id="UP000031518">
    <property type="component" value="Unassembled WGS sequence"/>
</dbReference>
<dbReference type="STRING" id="454194.PYK22_01729"/>
<name>A0A0B6WWQ3_9BACT</name>
<keyword evidence="2 3" id="KW-0802">TPR repeat</keyword>
<dbReference type="SMART" id="SM00028">
    <property type="entry name" value="TPR"/>
    <property type="match status" value="1"/>
</dbReference>
<accession>A0A0B6WWQ3</accession>
<dbReference type="Gene3D" id="1.25.40.10">
    <property type="entry name" value="Tetratricopeptide repeat domain"/>
    <property type="match status" value="1"/>
</dbReference>
<evidence type="ECO:0000256" key="6">
    <source>
        <dbReference type="SAM" id="SignalP"/>
    </source>
</evidence>
<dbReference type="EMBL" id="CBXV010000006">
    <property type="protein sequence ID" value="CDM65723.1"/>
    <property type="molecule type" value="Genomic_DNA"/>
</dbReference>
<dbReference type="PROSITE" id="PS51257">
    <property type="entry name" value="PROKAR_LIPOPROTEIN"/>
    <property type="match status" value="1"/>
</dbReference>
<feature type="repeat" description="TPR" evidence="3">
    <location>
        <begin position="77"/>
        <end position="110"/>
    </location>
</feature>
<protein>
    <submittedName>
        <fullName evidence="7">Tetratricopeptide repeat protein</fullName>
    </submittedName>
</protein>
<sequence precursor="true">MGDKSRRQVAVFCAMLLALCSCASERQRAAQVVNGNAAFAQNANQRGDAAQFDAEIERLEKEATINPGDDDIRLALSRAYLARANARREAGQLREALKDYSTALRYDPDNGDAQRAVVSVMDQLQQERGAAAREGDVPEQLPITPDVMVGDDSATPNQKEHRKERR</sequence>
<dbReference type="Pfam" id="PF07719">
    <property type="entry name" value="TPR_2"/>
    <property type="match status" value="1"/>
</dbReference>
<evidence type="ECO:0000256" key="2">
    <source>
        <dbReference type="ARBA" id="ARBA00022803"/>
    </source>
</evidence>
<dbReference type="RefSeq" id="WP_041976225.1">
    <property type="nucleotide sequence ID" value="NZ_CBXV010000006.1"/>
</dbReference>
<feature type="signal peptide" evidence="6">
    <location>
        <begin position="1"/>
        <end position="23"/>
    </location>
</feature>
<evidence type="ECO:0000256" key="1">
    <source>
        <dbReference type="ARBA" id="ARBA00022737"/>
    </source>
</evidence>
<proteinExistence type="predicted"/>
<dbReference type="InterPro" id="IPR011990">
    <property type="entry name" value="TPR-like_helical_dom_sf"/>
</dbReference>
<feature type="chain" id="PRO_5002110338" evidence="6">
    <location>
        <begin position="24"/>
        <end position="166"/>
    </location>
</feature>
<feature type="coiled-coil region" evidence="4">
    <location>
        <begin position="42"/>
        <end position="103"/>
    </location>
</feature>
<dbReference type="AlphaFoldDB" id="A0A0B6WWQ3"/>
<reference evidence="7 8" key="2">
    <citation type="submission" date="2015-01" db="EMBL/GenBank/DDBJ databases">
        <title>Complete genome sequence of Pyrinomonas methylaliphatogenes type strain K22T.</title>
        <authorList>
            <person name="Lee K.C.Y."/>
            <person name="Power J.F."/>
            <person name="Dunfield P.F."/>
            <person name="Morgan X.C."/>
            <person name="Huttenhower C."/>
            <person name="Stott M.B."/>
        </authorList>
    </citation>
    <scope>NUCLEOTIDE SEQUENCE [LARGE SCALE GENOMIC DNA]</scope>
    <source>
        <strain evidence="7 8">K22</strain>
    </source>
</reference>
<evidence type="ECO:0000313" key="7">
    <source>
        <dbReference type="EMBL" id="CDM65723.1"/>
    </source>
</evidence>
<dbReference type="PROSITE" id="PS50293">
    <property type="entry name" value="TPR_REGION"/>
    <property type="match status" value="1"/>
</dbReference>
<dbReference type="InterPro" id="IPR019734">
    <property type="entry name" value="TPR_rpt"/>
</dbReference>
<dbReference type="PROSITE" id="PS50005">
    <property type="entry name" value="TPR"/>
    <property type="match status" value="1"/>
</dbReference>
<feature type="region of interest" description="Disordered" evidence="5">
    <location>
        <begin position="126"/>
        <end position="166"/>
    </location>
</feature>
<dbReference type="SUPFAM" id="SSF48452">
    <property type="entry name" value="TPR-like"/>
    <property type="match status" value="1"/>
</dbReference>
<organism evidence="7 8">
    <name type="scientific">Pyrinomonas methylaliphatogenes</name>
    <dbReference type="NCBI Taxonomy" id="454194"/>
    <lineage>
        <taxon>Bacteria</taxon>
        <taxon>Pseudomonadati</taxon>
        <taxon>Acidobacteriota</taxon>
        <taxon>Blastocatellia</taxon>
        <taxon>Blastocatellales</taxon>
        <taxon>Pyrinomonadaceae</taxon>
        <taxon>Pyrinomonas</taxon>
    </lineage>
</organism>
<keyword evidence="4" id="KW-0175">Coiled coil</keyword>
<keyword evidence="8" id="KW-1185">Reference proteome</keyword>
<keyword evidence="6" id="KW-0732">Signal</keyword>
<evidence type="ECO:0000256" key="4">
    <source>
        <dbReference type="SAM" id="Coils"/>
    </source>
</evidence>
<evidence type="ECO:0000256" key="3">
    <source>
        <dbReference type="PROSITE-ProRule" id="PRU00339"/>
    </source>
</evidence>
<evidence type="ECO:0000313" key="8">
    <source>
        <dbReference type="Proteomes" id="UP000031518"/>
    </source>
</evidence>
<gene>
    <name evidence="7" type="ORF">PYK22_01729</name>
</gene>
<keyword evidence="1" id="KW-0677">Repeat</keyword>